<feature type="domain" description="Endonuclease/exonuclease/phosphatase" evidence="2">
    <location>
        <begin position="125"/>
        <end position="352"/>
    </location>
</feature>
<evidence type="ECO:0000313" key="4">
    <source>
        <dbReference type="Proteomes" id="UP000199306"/>
    </source>
</evidence>
<dbReference type="Gene3D" id="3.60.10.10">
    <property type="entry name" value="Endonuclease/exonuclease/phosphatase"/>
    <property type="match status" value="1"/>
</dbReference>
<dbReference type="OrthoDB" id="635146at2"/>
<protein>
    <submittedName>
        <fullName evidence="3">Metal-dependent hydrolase, endonuclease/exonuclease/phosphatase family</fullName>
    </submittedName>
</protein>
<sequence length="369" mass="42617">MFKKLTTSFLWLSSLPICMYTLITYLLSYTLIIEHWSAGFIMMSMPIAIFTCFFIAVMWLFIRPSRAILPCIVLIIGYPFIQRTITFHDKNAPSKGDISVLNFNLYGLHAGMWEEKGILKLTNDCIDFISNYDADIECFQEFYNSQYIKGFQTIRMMKKSHPYAAIAQRHGADANEGVIGVAIFSRYPIIYKEYKKFEQANNGYLVADIKIKDDTIRVINMQLWSMGIRVGRVVGQMKDNDYTDAKREGRGIIASLKKGFERHRDEIASISRVINNSPYPVILCGDFNETPYGLAYGTVRDRLKNSFEEAGKGFGFTLNRSPKWVRIDNQFFSKELDITSFKTHSEIPYSDHYPIFSSYKLKNKRQPSM</sequence>
<dbReference type="Pfam" id="PF03372">
    <property type="entry name" value="Exo_endo_phos"/>
    <property type="match status" value="1"/>
</dbReference>
<dbReference type="InterPro" id="IPR036691">
    <property type="entry name" value="Endo/exonu/phosph_ase_sf"/>
</dbReference>
<keyword evidence="3" id="KW-0540">Nuclease</keyword>
<dbReference type="AlphaFoldDB" id="A0A1I5QWK1"/>
<dbReference type="SUPFAM" id="SSF56219">
    <property type="entry name" value="DNase I-like"/>
    <property type="match status" value="1"/>
</dbReference>
<keyword evidence="3" id="KW-0378">Hydrolase</keyword>
<proteinExistence type="predicted"/>
<reference evidence="3 4" key="1">
    <citation type="submission" date="2016-10" db="EMBL/GenBank/DDBJ databases">
        <authorList>
            <person name="de Groot N.N."/>
        </authorList>
    </citation>
    <scope>NUCLEOTIDE SEQUENCE [LARGE SCALE GENOMIC DNA]</scope>
    <source>
        <strain evidence="4">E92,LMG 26720,CCM 7988</strain>
    </source>
</reference>
<keyword evidence="1" id="KW-0472">Membrane</keyword>
<dbReference type="CDD" id="cd09084">
    <property type="entry name" value="EEP-2"/>
    <property type="match status" value="1"/>
</dbReference>
<evidence type="ECO:0000313" key="3">
    <source>
        <dbReference type="EMBL" id="SFP50658.1"/>
    </source>
</evidence>
<name>A0A1I5QWK1_9BACT</name>
<dbReference type="RefSeq" id="WP_092014769.1">
    <property type="nucleotide sequence ID" value="NZ_JBHUFO010000035.1"/>
</dbReference>
<feature type="transmembrane region" description="Helical" evidence="1">
    <location>
        <begin position="9"/>
        <end position="32"/>
    </location>
</feature>
<dbReference type="EMBL" id="FOXH01000003">
    <property type="protein sequence ID" value="SFP50658.1"/>
    <property type="molecule type" value="Genomic_DNA"/>
</dbReference>
<evidence type="ECO:0000256" key="1">
    <source>
        <dbReference type="SAM" id="Phobius"/>
    </source>
</evidence>
<dbReference type="InterPro" id="IPR005135">
    <property type="entry name" value="Endo/exonuclease/phosphatase"/>
</dbReference>
<feature type="transmembrane region" description="Helical" evidence="1">
    <location>
        <begin position="67"/>
        <end position="85"/>
    </location>
</feature>
<organism evidence="3 4">
    <name type="scientific">Pseudarcicella hirudinis</name>
    <dbReference type="NCBI Taxonomy" id="1079859"/>
    <lineage>
        <taxon>Bacteria</taxon>
        <taxon>Pseudomonadati</taxon>
        <taxon>Bacteroidota</taxon>
        <taxon>Cytophagia</taxon>
        <taxon>Cytophagales</taxon>
        <taxon>Flectobacillaceae</taxon>
        <taxon>Pseudarcicella</taxon>
    </lineage>
</organism>
<evidence type="ECO:0000259" key="2">
    <source>
        <dbReference type="Pfam" id="PF03372"/>
    </source>
</evidence>
<keyword evidence="1" id="KW-0812">Transmembrane</keyword>
<dbReference type="STRING" id="1079859.SAMN04515674_103403"/>
<keyword evidence="3" id="KW-0255">Endonuclease</keyword>
<feature type="transmembrane region" description="Helical" evidence="1">
    <location>
        <begin position="38"/>
        <end position="60"/>
    </location>
</feature>
<keyword evidence="1" id="KW-1133">Transmembrane helix</keyword>
<keyword evidence="4" id="KW-1185">Reference proteome</keyword>
<dbReference type="GO" id="GO:0004527">
    <property type="term" value="F:exonuclease activity"/>
    <property type="evidence" value="ECO:0007669"/>
    <property type="project" value="UniProtKB-KW"/>
</dbReference>
<accession>A0A1I5QWK1</accession>
<keyword evidence="3" id="KW-0269">Exonuclease</keyword>
<gene>
    <name evidence="3" type="ORF">SAMN04515674_103403</name>
</gene>
<dbReference type="GO" id="GO:0004519">
    <property type="term" value="F:endonuclease activity"/>
    <property type="evidence" value="ECO:0007669"/>
    <property type="project" value="UniProtKB-KW"/>
</dbReference>
<dbReference type="Proteomes" id="UP000199306">
    <property type="component" value="Unassembled WGS sequence"/>
</dbReference>